<accession>A0A0C9VU28</accession>
<evidence type="ECO:0000313" key="3">
    <source>
        <dbReference type="Proteomes" id="UP000054279"/>
    </source>
</evidence>
<feature type="region of interest" description="Disordered" evidence="1">
    <location>
        <begin position="82"/>
        <end position="122"/>
    </location>
</feature>
<organism evidence="2 3">
    <name type="scientific">Sphaerobolus stellatus (strain SS14)</name>
    <dbReference type="NCBI Taxonomy" id="990650"/>
    <lineage>
        <taxon>Eukaryota</taxon>
        <taxon>Fungi</taxon>
        <taxon>Dikarya</taxon>
        <taxon>Basidiomycota</taxon>
        <taxon>Agaricomycotina</taxon>
        <taxon>Agaricomycetes</taxon>
        <taxon>Phallomycetidae</taxon>
        <taxon>Geastrales</taxon>
        <taxon>Sphaerobolaceae</taxon>
        <taxon>Sphaerobolus</taxon>
    </lineage>
</organism>
<name>A0A0C9VU28_SPHS4</name>
<protein>
    <submittedName>
        <fullName evidence="2">Uncharacterized protein</fullName>
    </submittedName>
</protein>
<evidence type="ECO:0000313" key="2">
    <source>
        <dbReference type="EMBL" id="KIJ41696.1"/>
    </source>
</evidence>
<evidence type="ECO:0000256" key="1">
    <source>
        <dbReference type="SAM" id="MobiDB-lite"/>
    </source>
</evidence>
<dbReference type="EMBL" id="KN837135">
    <property type="protein sequence ID" value="KIJ41696.1"/>
    <property type="molecule type" value="Genomic_DNA"/>
</dbReference>
<reference evidence="2 3" key="1">
    <citation type="submission" date="2014-06" db="EMBL/GenBank/DDBJ databases">
        <title>Evolutionary Origins and Diversification of the Mycorrhizal Mutualists.</title>
        <authorList>
            <consortium name="DOE Joint Genome Institute"/>
            <consortium name="Mycorrhizal Genomics Consortium"/>
            <person name="Kohler A."/>
            <person name="Kuo A."/>
            <person name="Nagy L.G."/>
            <person name="Floudas D."/>
            <person name="Copeland A."/>
            <person name="Barry K.W."/>
            <person name="Cichocki N."/>
            <person name="Veneault-Fourrey C."/>
            <person name="LaButti K."/>
            <person name="Lindquist E.A."/>
            <person name="Lipzen A."/>
            <person name="Lundell T."/>
            <person name="Morin E."/>
            <person name="Murat C."/>
            <person name="Riley R."/>
            <person name="Ohm R."/>
            <person name="Sun H."/>
            <person name="Tunlid A."/>
            <person name="Henrissat B."/>
            <person name="Grigoriev I.V."/>
            <person name="Hibbett D.S."/>
            <person name="Martin F."/>
        </authorList>
    </citation>
    <scope>NUCLEOTIDE SEQUENCE [LARGE SCALE GENOMIC DNA]</scope>
    <source>
        <strain evidence="2 3">SS14</strain>
    </source>
</reference>
<dbReference type="Proteomes" id="UP000054279">
    <property type="component" value="Unassembled WGS sequence"/>
</dbReference>
<keyword evidence="3" id="KW-1185">Reference proteome</keyword>
<sequence length="219" mass="24303">MKFGGHGDIGHASLTSYEFLGVMGVSVLPKPYMAWRLRVTRRLTRSMLVWQRRQDSDSGFGNGSGSSERRWCGLAAMHMDAKSRPRPQCPSLHAHAGVPTRWSTTRAPSSNPSPPASIRASPQQLRPIRLRLLRSRTINVTLLTGRRDLPAASLVHRQDVSRRTILGFTQVAMNKFVLSKDTIADKYFDHVAGYPPFPSPTSSFVPLPMPATHEYAGRG</sequence>
<dbReference type="AlphaFoldDB" id="A0A0C9VU28"/>
<proteinExistence type="predicted"/>
<dbReference type="HOGENOM" id="CLU_1262237_0_0_1"/>
<gene>
    <name evidence="2" type="ORF">M422DRAFT_255311</name>
</gene>